<name>A0A5J9TFE8_9POAL</name>
<dbReference type="SUPFAM" id="SSF51445">
    <property type="entry name" value="(Trans)glycosidases"/>
    <property type="match status" value="1"/>
</dbReference>
<protein>
    <submittedName>
        <fullName evidence="1">Uncharacterized protein</fullName>
    </submittedName>
</protein>
<dbReference type="Gramene" id="TVU10035">
    <property type="protein sequence ID" value="TVU10035"/>
    <property type="gene ID" value="EJB05_43539"/>
</dbReference>
<gene>
    <name evidence="1" type="ORF">EJB05_43539</name>
</gene>
<accession>A0A5J9TFE8</accession>
<organism evidence="1 2">
    <name type="scientific">Eragrostis curvula</name>
    <name type="common">weeping love grass</name>
    <dbReference type="NCBI Taxonomy" id="38414"/>
    <lineage>
        <taxon>Eukaryota</taxon>
        <taxon>Viridiplantae</taxon>
        <taxon>Streptophyta</taxon>
        <taxon>Embryophyta</taxon>
        <taxon>Tracheophyta</taxon>
        <taxon>Spermatophyta</taxon>
        <taxon>Magnoliopsida</taxon>
        <taxon>Liliopsida</taxon>
        <taxon>Poales</taxon>
        <taxon>Poaceae</taxon>
        <taxon>PACMAD clade</taxon>
        <taxon>Chloridoideae</taxon>
        <taxon>Eragrostideae</taxon>
        <taxon>Eragrostidinae</taxon>
        <taxon>Eragrostis</taxon>
    </lineage>
</organism>
<feature type="non-terminal residue" evidence="1">
    <location>
        <position position="1"/>
    </location>
</feature>
<evidence type="ECO:0000313" key="2">
    <source>
        <dbReference type="Proteomes" id="UP000324897"/>
    </source>
</evidence>
<proteinExistence type="predicted"/>
<sequence length="74" mass="8678">MYPSCTLCTSQRTVSLRRTTRASRSSRRSRMGTVSQFHSKHLQFIKHAIRNGVDVRGHFTWPFMDSYLDRFGLI</sequence>
<dbReference type="Gene3D" id="3.20.20.80">
    <property type="entry name" value="Glycosidases"/>
    <property type="match status" value="1"/>
</dbReference>
<dbReference type="InterPro" id="IPR017853">
    <property type="entry name" value="GH"/>
</dbReference>
<dbReference type="AlphaFoldDB" id="A0A5J9TFE8"/>
<comment type="caution">
    <text evidence="1">The sequence shown here is derived from an EMBL/GenBank/DDBJ whole genome shotgun (WGS) entry which is preliminary data.</text>
</comment>
<reference evidence="1 2" key="1">
    <citation type="journal article" date="2019" name="Sci. Rep.">
        <title>A high-quality genome of Eragrostis curvula grass provides insights into Poaceae evolution and supports new strategies to enhance forage quality.</title>
        <authorList>
            <person name="Carballo J."/>
            <person name="Santos B.A.C.M."/>
            <person name="Zappacosta D."/>
            <person name="Garbus I."/>
            <person name="Selva J.P."/>
            <person name="Gallo C.A."/>
            <person name="Diaz A."/>
            <person name="Albertini E."/>
            <person name="Caccamo M."/>
            <person name="Echenique V."/>
        </authorList>
    </citation>
    <scope>NUCLEOTIDE SEQUENCE [LARGE SCALE GENOMIC DNA]</scope>
    <source>
        <strain evidence="2">cv. Victoria</strain>
        <tissue evidence="1">Leaf</tissue>
    </source>
</reference>
<keyword evidence="2" id="KW-1185">Reference proteome</keyword>
<dbReference type="EMBL" id="RWGY01000039">
    <property type="protein sequence ID" value="TVU10035.1"/>
    <property type="molecule type" value="Genomic_DNA"/>
</dbReference>
<dbReference type="Proteomes" id="UP000324897">
    <property type="component" value="Chromosome 3"/>
</dbReference>
<evidence type="ECO:0000313" key="1">
    <source>
        <dbReference type="EMBL" id="TVU10035.1"/>
    </source>
</evidence>